<dbReference type="PANTHER" id="PTHR12203:SF61">
    <property type="entry name" value="CAPSULE PROTEIN"/>
    <property type="match status" value="1"/>
</dbReference>
<name>A0A0F9XCP2_TRIHA</name>
<gene>
    <name evidence="3" type="ORF">THAR02_05042</name>
</gene>
<dbReference type="InterPro" id="IPR006598">
    <property type="entry name" value="CAP10"/>
</dbReference>
<comment type="caution">
    <text evidence="3">The sequence shown here is derived from an EMBL/GenBank/DDBJ whole genome shotgun (WGS) entry which is preliminary data.</text>
</comment>
<feature type="transmembrane region" description="Helical" evidence="1">
    <location>
        <begin position="162"/>
        <end position="181"/>
    </location>
</feature>
<keyword evidence="1" id="KW-1133">Transmembrane helix</keyword>
<evidence type="ECO:0000259" key="2">
    <source>
        <dbReference type="SMART" id="SM00672"/>
    </source>
</evidence>
<sequence length="1099" mass="122675">MWLPRADDAGPSAGYAGAALLFATLAQWLSSQDSELDTEILCWGFLPVLIKSLSQPQPKSLLRPVVSGKARGASSSPYSLWIVAVSAAVYSLFRSETGLVQFLPALTPLLLTVQNYLGSASKPAGLFSPLARDASWVVAPLITTFSISFTTNPTSESSDFQAVAYTLVSVIALGQLAALLPKQAKFRLVLWLFGVASIIPLLSNLWMIRDAQQSAKVFGPEREHPVESLVRGGKANFKSLLKTQSKSYKEAVEQYQLRYHAEPPPGFEAWYKFAVDHESPIIDDFDAIYHTVSPFWQLSGKRVTETMSQIHFAQNSEMWFCSFNGESATSDCAHAYRVFDRHLKVLLDKLFQGLNGALPDVKFLVNHFDEPRVLIPTWGAEEARNHPQFNITSMSHQPIWDEVTKFCASKDKSKKVKTQSSSQAFDLPFVTDQSSAMDLCEHPEYRNMHGLFMSPVSFSLVEGFVPALSTGSPSTMGDILLPSPAYIEGEFIYDDSKEVGWDKKRNNLYWAGSTTGGFATDANWVNYQRQRFVKLAQNIERREFYYLREIGGVIQRVASTFLNGRLFDVAFTRIFQCDRKYCRDQKRFFKVGGWADKDKALKSRLVFDLDGNGISGRYYKLLASRSAPMKQTLLREWHDDRLIPWVHYIPVSQSLEELPELVFYLTSTEAGQSKAREIAEQGRDWFFKALREKDMAVYMYRLLLELARLQDPSREAGFPATQLLEMASSQKSMPALHLSQAAAIANIKAQTAALKPEALQTISHIFRMSNIPIARLDDIRKTIVQHARIALHFHPDRPSRSGRTVVESLLNDGTYRNQFETGISNGLVATQLGGARDEWERNLFSGAYHDTSNSGTVANAFDPTLRPKYGALDLMRSSDGPAPRFGSCYFLLRPEVLSRSTFTFGGSQAIPKERGTADEFDAILAALLKECFLRDTALGVENVRPKRMVEYIDALSKSPLVKDIYKRPPSRNLDHLIEAQIHGDVLLSRDVEALVVDPSFFTRGGTGLLLLALGETYGFPVFVHHGFQLSSGSVPSDFRGPTMPPLAAQIALNGIVDVQIIGEAVKDWVACADLLGDRGDLAQGLQELKLLWHVLVRYG</sequence>
<dbReference type="Pfam" id="PF12294">
    <property type="entry name" value="DUF3626"/>
    <property type="match status" value="1"/>
</dbReference>
<dbReference type="Proteomes" id="UP000034112">
    <property type="component" value="Unassembled WGS sequence"/>
</dbReference>
<evidence type="ECO:0000313" key="4">
    <source>
        <dbReference type="Proteomes" id="UP000034112"/>
    </source>
</evidence>
<dbReference type="PANTHER" id="PTHR12203">
    <property type="entry name" value="KDEL LYS-ASP-GLU-LEU CONTAINING - RELATED"/>
    <property type="match status" value="1"/>
</dbReference>
<feature type="transmembrane region" description="Helical" evidence="1">
    <location>
        <begin position="188"/>
        <end position="208"/>
    </location>
</feature>
<proteinExistence type="predicted"/>
<accession>A0A0F9XCP2</accession>
<dbReference type="EMBL" id="JOKZ01000133">
    <property type="protein sequence ID" value="KKP02866.1"/>
    <property type="molecule type" value="Genomic_DNA"/>
</dbReference>
<dbReference type="AlphaFoldDB" id="A0A0F9XCP2"/>
<dbReference type="InterPro" id="IPR051091">
    <property type="entry name" value="O-Glucosyltr/Glycosyltrsf_90"/>
</dbReference>
<keyword evidence="1" id="KW-0472">Membrane</keyword>
<evidence type="ECO:0000313" key="3">
    <source>
        <dbReference type="EMBL" id="KKP02866.1"/>
    </source>
</evidence>
<keyword evidence="1" id="KW-0812">Transmembrane</keyword>
<dbReference type="SMART" id="SM00672">
    <property type="entry name" value="CAP10"/>
    <property type="match status" value="1"/>
</dbReference>
<feature type="domain" description="Glycosyl transferase CAP10" evidence="2">
    <location>
        <begin position="423"/>
        <end position="713"/>
    </location>
</feature>
<dbReference type="Pfam" id="PF05686">
    <property type="entry name" value="Glyco_transf_90"/>
    <property type="match status" value="1"/>
</dbReference>
<protein>
    <recommendedName>
        <fullName evidence="2">Glycosyl transferase CAP10 domain-containing protein</fullName>
    </recommendedName>
</protein>
<organism evidence="3 4">
    <name type="scientific">Trichoderma harzianum</name>
    <name type="common">Hypocrea lixii</name>
    <dbReference type="NCBI Taxonomy" id="5544"/>
    <lineage>
        <taxon>Eukaryota</taxon>
        <taxon>Fungi</taxon>
        <taxon>Dikarya</taxon>
        <taxon>Ascomycota</taxon>
        <taxon>Pezizomycotina</taxon>
        <taxon>Sordariomycetes</taxon>
        <taxon>Hypocreomycetidae</taxon>
        <taxon>Hypocreales</taxon>
        <taxon>Hypocreaceae</taxon>
        <taxon>Trichoderma</taxon>
    </lineage>
</organism>
<reference evidence="4" key="1">
    <citation type="journal article" date="2015" name="Genome Announc.">
        <title>Draft whole-genome sequence of the biocontrol agent Trichoderma harzianum T6776.</title>
        <authorList>
            <person name="Baroncelli R."/>
            <person name="Piaggeschi G."/>
            <person name="Fiorini L."/>
            <person name="Bertolini E."/>
            <person name="Zapparata A."/>
            <person name="Pe M.E."/>
            <person name="Sarrocco S."/>
            <person name="Vannacci G."/>
        </authorList>
    </citation>
    <scope>NUCLEOTIDE SEQUENCE [LARGE SCALE GENOMIC DNA]</scope>
    <source>
        <strain evidence="4">T6776</strain>
    </source>
</reference>
<dbReference type="InterPro" id="IPR022074">
    <property type="entry name" value="DUF3626"/>
</dbReference>
<dbReference type="OrthoDB" id="202415at2759"/>
<evidence type="ECO:0000256" key="1">
    <source>
        <dbReference type="SAM" id="Phobius"/>
    </source>
</evidence>